<keyword evidence="2 10" id="KW-0436">Ligase</keyword>
<keyword evidence="16" id="KW-1185">Reference proteome</keyword>
<dbReference type="SUPFAM" id="SSF53244">
    <property type="entry name" value="MurD-like peptide ligases, peptide-binding domain"/>
    <property type="match status" value="1"/>
</dbReference>
<evidence type="ECO:0000256" key="5">
    <source>
        <dbReference type="ARBA" id="ARBA00022840"/>
    </source>
</evidence>
<organism evidence="15 16">
    <name type="scientific">Fluctibacter halophilus</name>
    <dbReference type="NCBI Taxonomy" id="226011"/>
    <lineage>
        <taxon>Bacteria</taxon>
        <taxon>Pseudomonadati</taxon>
        <taxon>Pseudomonadota</taxon>
        <taxon>Gammaproteobacteria</taxon>
        <taxon>Alteromonadales</taxon>
        <taxon>Alteromonadaceae</taxon>
        <taxon>Fluctibacter</taxon>
    </lineage>
</organism>
<dbReference type="InterPro" id="IPR005863">
    <property type="entry name" value="UDP-N-AcMur_synth"/>
</dbReference>
<evidence type="ECO:0000256" key="4">
    <source>
        <dbReference type="ARBA" id="ARBA00022741"/>
    </source>
</evidence>
<dbReference type="SUPFAM" id="SSF53623">
    <property type="entry name" value="MurD-like peptide ligases, catalytic domain"/>
    <property type="match status" value="1"/>
</dbReference>
<dbReference type="InterPro" id="IPR036565">
    <property type="entry name" value="Mur-like_cat_sf"/>
</dbReference>
<evidence type="ECO:0000256" key="3">
    <source>
        <dbReference type="ARBA" id="ARBA00022618"/>
    </source>
</evidence>
<sequence>MITVTLDWLANQVGGQTQHGDITVTGVSTDTRTIQPGDVFVALVGPNFNGHAFVEQALEKGAVAAIVSEEVDAPIPQINVQDTKLALGQLAAAVKAEVAPKTVAITGSSGKTTVKEMVAAILSRRGKVLATQGNFNNDIGVPLTLLRLEPSHDFAVIELGANHLGEIAYTTSLVKPDVSTIVNAAAAHLEGFGSLFGVARAKSEIFKGLEDSGVAILNRDSQFYDYWHGKLHQHTIKTFSVEHDDQDFTAEDVMLGLDGCAQFTLATPNGRMPVHLALPGMHNVSNALVAAALSMEVGASLEDVKYGLEHMKQVSGRLQVHQLTNQIKILDDSYNANVASVHAAIDLLASFSGRRILVLGDMGELGEKARYYHEEVGEYARNKGIDALYTLGVLSQSASDAFGGQHFSDLDTLVQAICADTCNEQRDVSVLVKGSRSARMERVVKALEGSPLGKLERVRERIAC</sequence>
<feature type="domain" description="Mur ligase C-terminal" evidence="13">
    <location>
        <begin position="316"/>
        <end position="436"/>
    </location>
</feature>
<dbReference type="PANTHER" id="PTHR43024:SF1">
    <property type="entry name" value="UDP-N-ACETYLMURAMOYL-TRIPEPTIDE--D-ALANYL-D-ALANINE LIGASE"/>
    <property type="match status" value="1"/>
</dbReference>
<proteinExistence type="inferred from homology"/>
<reference evidence="15 16" key="1">
    <citation type="submission" date="2021-10" db="EMBL/GenBank/DDBJ databases">
        <title>Draft genome of Aestuariibacter halophilus JC2043.</title>
        <authorList>
            <person name="Emsley S.A."/>
            <person name="Pfannmuller K.M."/>
            <person name="Ushijima B."/>
            <person name="Saw J.H."/>
            <person name="Videau P."/>
        </authorList>
    </citation>
    <scope>NUCLEOTIDE SEQUENCE [LARGE SCALE GENOMIC DNA]</scope>
    <source>
        <strain evidence="15 16">JC2043</strain>
    </source>
</reference>
<dbReference type="GO" id="GO:0016874">
    <property type="term" value="F:ligase activity"/>
    <property type="evidence" value="ECO:0007669"/>
    <property type="project" value="UniProtKB-KW"/>
</dbReference>
<evidence type="ECO:0000256" key="9">
    <source>
        <dbReference type="ARBA" id="ARBA00023316"/>
    </source>
</evidence>
<evidence type="ECO:0000313" key="15">
    <source>
        <dbReference type="EMBL" id="MCC2616448.1"/>
    </source>
</evidence>
<comment type="pathway">
    <text evidence="10 11">Cell wall biogenesis; peptidoglycan biosynthesis.</text>
</comment>
<dbReference type="EC" id="6.3.2.10" evidence="10 11"/>
<dbReference type="Pfam" id="PF08245">
    <property type="entry name" value="Mur_ligase_M"/>
    <property type="match status" value="1"/>
</dbReference>
<dbReference type="InterPro" id="IPR035911">
    <property type="entry name" value="MurE/MurF_N"/>
</dbReference>
<keyword evidence="7 10" id="KW-0573">Peptidoglycan synthesis</keyword>
<keyword evidence="9 10" id="KW-0961">Cell wall biogenesis/degradation</keyword>
<dbReference type="HAMAP" id="MF_02019">
    <property type="entry name" value="MurF"/>
    <property type="match status" value="1"/>
</dbReference>
<keyword evidence="3 10" id="KW-0132">Cell division</keyword>
<evidence type="ECO:0000256" key="10">
    <source>
        <dbReference type="HAMAP-Rule" id="MF_02019"/>
    </source>
</evidence>
<keyword evidence="4 10" id="KW-0547">Nucleotide-binding</keyword>
<dbReference type="PANTHER" id="PTHR43024">
    <property type="entry name" value="UDP-N-ACETYLMURAMOYL-TRIPEPTIDE--D-ALANYL-D-ALANINE LIGASE"/>
    <property type="match status" value="1"/>
</dbReference>
<evidence type="ECO:0000259" key="12">
    <source>
        <dbReference type="Pfam" id="PF01225"/>
    </source>
</evidence>
<dbReference type="Pfam" id="PF02875">
    <property type="entry name" value="Mur_ligase_C"/>
    <property type="match status" value="1"/>
</dbReference>
<comment type="catalytic activity">
    <reaction evidence="10 11">
        <text>D-alanyl-D-alanine + UDP-N-acetyl-alpha-D-muramoyl-L-alanyl-gamma-D-glutamyl-meso-2,6-diaminopimelate + ATP = UDP-N-acetyl-alpha-D-muramoyl-L-alanyl-gamma-D-glutamyl-meso-2,6-diaminopimeloyl-D-alanyl-D-alanine + ADP + phosphate + H(+)</text>
        <dbReference type="Rhea" id="RHEA:28374"/>
        <dbReference type="ChEBI" id="CHEBI:15378"/>
        <dbReference type="ChEBI" id="CHEBI:30616"/>
        <dbReference type="ChEBI" id="CHEBI:43474"/>
        <dbReference type="ChEBI" id="CHEBI:57822"/>
        <dbReference type="ChEBI" id="CHEBI:61386"/>
        <dbReference type="ChEBI" id="CHEBI:83905"/>
        <dbReference type="ChEBI" id="CHEBI:456216"/>
        <dbReference type="EC" id="6.3.2.10"/>
    </reaction>
</comment>
<gene>
    <name evidence="10 15" type="primary">murF</name>
    <name evidence="15" type="ORF">LJ739_09370</name>
</gene>
<feature type="domain" description="Mur ligase N-terminal catalytic" evidence="12">
    <location>
        <begin position="24"/>
        <end position="93"/>
    </location>
</feature>
<evidence type="ECO:0000256" key="2">
    <source>
        <dbReference type="ARBA" id="ARBA00022598"/>
    </source>
</evidence>
<evidence type="ECO:0000259" key="14">
    <source>
        <dbReference type="Pfam" id="PF08245"/>
    </source>
</evidence>
<name>A0ABS8G7E9_9ALTE</name>
<feature type="binding site" evidence="10">
    <location>
        <begin position="107"/>
        <end position="113"/>
    </location>
    <ligand>
        <name>ATP</name>
        <dbReference type="ChEBI" id="CHEBI:30616"/>
    </ligand>
</feature>
<dbReference type="InterPro" id="IPR004101">
    <property type="entry name" value="Mur_ligase_C"/>
</dbReference>
<evidence type="ECO:0000256" key="8">
    <source>
        <dbReference type="ARBA" id="ARBA00023306"/>
    </source>
</evidence>
<dbReference type="Gene3D" id="3.90.190.20">
    <property type="entry name" value="Mur ligase, C-terminal domain"/>
    <property type="match status" value="1"/>
</dbReference>
<dbReference type="InterPro" id="IPR036615">
    <property type="entry name" value="Mur_ligase_C_dom_sf"/>
</dbReference>
<evidence type="ECO:0000256" key="7">
    <source>
        <dbReference type="ARBA" id="ARBA00022984"/>
    </source>
</evidence>
<dbReference type="Gene3D" id="3.40.1190.10">
    <property type="entry name" value="Mur-like, catalytic domain"/>
    <property type="match status" value="1"/>
</dbReference>
<protein>
    <recommendedName>
        <fullName evidence="10 11">UDP-N-acetylmuramoyl-tripeptide--D-alanyl-D-alanine ligase</fullName>
        <ecNumber evidence="10 11">6.3.2.10</ecNumber>
    </recommendedName>
    <alternativeName>
        <fullName evidence="10">D-alanyl-D-alanine-adding enzyme</fullName>
    </alternativeName>
</protein>
<dbReference type="RefSeq" id="WP_229159745.1">
    <property type="nucleotide sequence ID" value="NZ_JAJEWP010000002.1"/>
</dbReference>
<evidence type="ECO:0000259" key="13">
    <source>
        <dbReference type="Pfam" id="PF02875"/>
    </source>
</evidence>
<evidence type="ECO:0000256" key="11">
    <source>
        <dbReference type="RuleBase" id="RU004136"/>
    </source>
</evidence>
<evidence type="ECO:0000256" key="6">
    <source>
        <dbReference type="ARBA" id="ARBA00022960"/>
    </source>
</evidence>
<evidence type="ECO:0000256" key="1">
    <source>
        <dbReference type="ARBA" id="ARBA00022490"/>
    </source>
</evidence>
<dbReference type="EMBL" id="JAJEWP010000002">
    <property type="protein sequence ID" value="MCC2616448.1"/>
    <property type="molecule type" value="Genomic_DNA"/>
</dbReference>
<comment type="function">
    <text evidence="10 11">Involved in cell wall formation. Catalyzes the final step in the synthesis of UDP-N-acetylmuramoyl-pentapeptide, the precursor of murein.</text>
</comment>
<feature type="domain" description="Mur ligase central" evidence="14">
    <location>
        <begin position="105"/>
        <end position="293"/>
    </location>
</feature>
<keyword evidence="8 10" id="KW-0131">Cell cycle</keyword>
<evidence type="ECO:0000313" key="16">
    <source>
        <dbReference type="Proteomes" id="UP001520878"/>
    </source>
</evidence>
<keyword evidence="1 10" id="KW-0963">Cytoplasm</keyword>
<dbReference type="NCBIfam" id="TIGR01143">
    <property type="entry name" value="murF"/>
    <property type="match status" value="1"/>
</dbReference>
<dbReference type="InterPro" id="IPR013221">
    <property type="entry name" value="Mur_ligase_cen"/>
</dbReference>
<dbReference type="Proteomes" id="UP001520878">
    <property type="component" value="Unassembled WGS sequence"/>
</dbReference>
<dbReference type="InterPro" id="IPR000713">
    <property type="entry name" value="Mur_ligase_N"/>
</dbReference>
<comment type="subcellular location">
    <subcellularLocation>
        <location evidence="10 11">Cytoplasm</location>
    </subcellularLocation>
</comment>
<keyword evidence="6 10" id="KW-0133">Cell shape</keyword>
<dbReference type="Gene3D" id="3.40.1390.10">
    <property type="entry name" value="MurE/MurF, N-terminal domain"/>
    <property type="match status" value="1"/>
</dbReference>
<accession>A0ABS8G7E9</accession>
<dbReference type="Pfam" id="PF01225">
    <property type="entry name" value="Mur_ligase"/>
    <property type="match status" value="1"/>
</dbReference>
<comment type="similarity">
    <text evidence="10">Belongs to the MurCDEF family. MurF subfamily.</text>
</comment>
<comment type="caution">
    <text evidence="15">The sequence shown here is derived from an EMBL/GenBank/DDBJ whole genome shotgun (WGS) entry which is preliminary data.</text>
</comment>
<dbReference type="SUPFAM" id="SSF63418">
    <property type="entry name" value="MurE/MurF N-terminal domain"/>
    <property type="match status" value="1"/>
</dbReference>
<dbReference type="InterPro" id="IPR051046">
    <property type="entry name" value="MurCDEF_CellWall_CoF430Synth"/>
</dbReference>
<keyword evidence="5 10" id="KW-0067">ATP-binding</keyword>